<dbReference type="PANTHER" id="PTHR12526:SF630">
    <property type="entry name" value="GLYCOSYLTRANSFERASE"/>
    <property type="match status" value="1"/>
</dbReference>
<comment type="caution">
    <text evidence="1">The sequence shown here is derived from an EMBL/GenBank/DDBJ whole genome shotgun (WGS) entry which is preliminary data.</text>
</comment>
<dbReference type="SUPFAM" id="SSF53756">
    <property type="entry name" value="UDP-Glycosyltransferase/glycogen phosphorylase"/>
    <property type="match status" value="1"/>
</dbReference>
<organism evidence="1">
    <name type="scientific">marine sediment metagenome</name>
    <dbReference type="NCBI Taxonomy" id="412755"/>
    <lineage>
        <taxon>unclassified sequences</taxon>
        <taxon>metagenomes</taxon>
        <taxon>ecological metagenomes</taxon>
    </lineage>
</organism>
<evidence type="ECO:0000313" key="1">
    <source>
        <dbReference type="EMBL" id="KKN89419.1"/>
    </source>
</evidence>
<dbReference type="Gene3D" id="3.40.50.2000">
    <property type="entry name" value="Glycogen Phosphorylase B"/>
    <property type="match status" value="1"/>
</dbReference>
<accession>A0A0F9UCP2</accession>
<dbReference type="PANTHER" id="PTHR12526">
    <property type="entry name" value="GLYCOSYLTRANSFERASE"/>
    <property type="match status" value="1"/>
</dbReference>
<dbReference type="EMBL" id="LAZR01000119">
    <property type="protein sequence ID" value="KKN89419.1"/>
    <property type="molecule type" value="Genomic_DNA"/>
</dbReference>
<dbReference type="AlphaFoldDB" id="A0A0F9UCP2"/>
<reference evidence="1" key="1">
    <citation type="journal article" date="2015" name="Nature">
        <title>Complex archaea that bridge the gap between prokaryotes and eukaryotes.</title>
        <authorList>
            <person name="Spang A."/>
            <person name="Saw J.H."/>
            <person name="Jorgensen S.L."/>
            <person name="Zaremba-Niedzwiedzka K."/>
            <person name="Martijn J."/>
            <person name="Lind A.E."/>
            <person name="van Eijk R."/>
            <person name="Schleper C."/>
            <person name="Guy L."/>
            <person name="Ettema T.J."/>
        </authorList>
    </citation>
    <scope>NUCLEOTIDE SEQUENCE</scope>
</reference>
<dbReference type="Gene3D" id="3.40.50.11010">
    <property type="match status" value="1"/>
</dbReference>
<protein>
    <recommendedName>
        <fullName evidence="2">Glycosyltransferase subfamily 4-like N-terminal domain-containing protein</fullName>
    </recommendedName>
</protein>
<gene>
    <name evidence="1" type="ORF">LCGC14_0239260</name>
</gene>
<dbReference type="Pfam" id="PF13692">
    <property type="entry name" value="Glyco_trans_1_4"/>
    <property type="match status" value="1"/>
</dbReference>
<evidence type="ECO:0008006" key="2">
    <source>
        <dbReference type="Google" id="ProtNLM"/>
    </source>
</evidence>
<proteinExistence type="predicted"/>
<sequence length="391" mass="43021">MIEGRTILCFASGYDAPPTSKHHLMGLLAEKNTVLWVNYHGSRRPTVGRADISAGMGKLLQIARGLQRRGPNLWVLTPPVVPLPSSRWARCVNRRLLRRRIDRALRRVGEGKPVQVWTFAPDVAYLLDDLDAEKVVYYCVDDFSQFAGYDRQQVLADEADLCRRADLVVTTSQALQAAKAPLNPNTILVSHGVDYEHFARALDDDLAIPPDVAEIPQPRLGFFGLIHDWVDIDLLAAVAASRPQWRLVLIGDANTDTTPLQRLANVHLLGRRPYEQLPAYCRAFDVGLIPFVINDLTRSVNPIKLREYLAAGLPVVATPLPEVAHDQPYVTVADGPDGFVAAIESALAQPSHLRTARSRSMAGETWGRKLWTVCDALAHPPAAVAAAQAPA</sequence>
<name>A0A0F9UCP2_9ZZZZ</name>